<evidence type="ECO:0000256" key="1">
    <source>
        <dbReference type="SAM" id="MobiDB-lite"/>
    </source>
</evidence>
<dbReference type="Pfam" id="PF09994">
    <property type="entry name" value="T6SS_Tle1-like_cat"/>
    <property type="match status" value="1"/>
</dbReference>
<evidence type="ECO:0000313" key="4">
    <source>
        <dbReference type="Proteomes" id="UP000814176"/>
    </source>
</evidence>
<dbReference type="InterPro" id="IPR018712">
    <property type="entry name" value="Tle1-like_cat"/>
</dbReference>
<feature type="region of interest" description="Disordered" evidence="1">
    <location>
        <begin position="235"/>
        <end position="271"/>
    </location>
</feature>
<evidence type="ECO:0000313" key="3">
    <source>
        <dbReference type="EMBL" id="KAH9841610.1"/>
    </source>
</evidence>
<evidence type="ECO:0000259" key="2">
    <source>
        <dbReference type="Pfam" id="PF09994"/>
    </source>
</evidence>
<accession>A0ABQ8KS22</accession>
<dbReference type="Proteomes" id="UP000814176">
    <property type="component" value="Unassembled WGS sequence"/>
</dbReference>
<reference evidence="3 4" key="1">
    <citation type="journal article" date="2021" name="Environ. Microbiol.">
        <title>Gene family expansions and transcriptome signatures uncover fungal adaptations to wood decay.</title>
        <authorList>
            <person name="Hage H."/>
            <person name="Miyauchi S."/>
            <person name="Viragh M."/>
            <person name="Drula E."/>
            <person name="Min B."/>
            <person name="Chaduli D."/>
            <person name="Navarro D."/>
            <person name="Favel A."/>
            <person name="Norest M."/>
            <person name="Lesage-Meessen L."/>
            <person name="Balint B."/>
            <person name="Merenyi Z."/>
            <person name="de Eugenio L."/>
            <person name="Morin E."/>
            <person name="Martinez A.T."/>
            <person name="Baldrian P."/>
            <person name="Stursova M."/>
            <person name="Martinez M.J."/>
            <person name="Novotny C."/>
            <person name="Magnuson J.K."/>
            <person name="Spatafora J.W."/>
            <person name="Maurice S."/>
            <person name="Pangilinan J."/>
            <person name="Andreopoulos W."/>
            <person name="LaButti K."/>
            <person name="Hundley H."/>
            <person name="Na H."/>
            <person name="Kuo A."/>
            <person name="Barry K."/>
            <person name="Lipzen A."/>
            <person name="Henrissat B."/>
            <person name="Riley R."/>
            <person name="Ahrendt S."/>
            <person name="Nagy L.G."/>
            <person name="Grigoriev I.V."/>
            <person name="Martin F."/>
            <person name="Rosso M.N."/>
        </authorList>
    </citation>
    <scope>NUCLEOTIDE SEQUENCE [LARGE SCALE GENOMIC DNA]</scope>
    <source>
        <strain evidence="3 4">CIRM-BRFM 1785</strain>
    </source>
</reference>
<dbReference type="PANTHER" id="PTHR33840:SF2">
    <property type="entry name" value="TLE1 PHOSPHOLIPASE DOMAIN-CONTAINING PROTEIN"/>
    <property type="match status" value="1"/>
</dbReference>
<dbReference type="EMBL" id="JADCUA010000003">
    <property type="protein sequence ID" value="KAH9841610.1"/>
    <property type="molecule type" value="Genomic_DNA"/>
</dbReference>
<comment type="caution">
    <text evidence="3">The sequence shown here is derived from an EMBL/GenBank/DDBJ whole genome shotgun (WGS) entry which is preliminary data.</text>
</comment>
<dbReference type="PANTHER" id="PTHR33840">
    <property type="match status" value="1"/>
</dbReference>
<organism evidence="3 4">
    <name type="scientific">Rhodofomes roseus</name>
    <dbReference type="NCBI Taxonomy" id="34475"/>
    <lineage>
        <taxon>Eukaryota</taxon>
        <taxon>Fungi</taxon>
        <taxon>Dikarya</taxon>
        <taxon>Basidiomycota</taxon>
        <taxon>Agaricomycotina</taxon>
        <taxon>Agaricomycetes</taxon>
        <taxon>Polyporales</taxon>
        <taxon>Rhodofomes</taxon>
    </lineage>
</organism>
<dbReference type="GeneID" id="71998652"/>
<gene>
    <name evidence="3" type="ORF">C8Q71DRAFT_339983</name>
</gene>
<keyword evidence="4" id="KW-1185">Reference proteome</keyword>
<feature type="region of interest" description="Disordered" evidence="1">
    <location>
        <begin position="278"/>
        <end position="297"/>
    </location>
</feature>
<name>A0ABQ8KS22_9APHY</name>
<feature type="region of interest" description="Disordered" evidence="1">
    <location>
        <begin position="394"/>
        <end position="428"/>
    </location>
</feature>
<proteinExistence type="predicted"/>
<protein>
    <recommendedName>
        <fullName evidence="2">T6SS Phospholipase effector Tle1-like catalytic domain-containing protein</fullName>
    </recommendedName>
</protein>
<dbReference type="RefSeq" id="XP_047782909.1">
    <property type="nucleotide sequence ID" value="XM_047917920.1"/>
</dbReference>
<feature type="compositionally biased region" description="Polar residues" evidence="1">
    <location>
        <begin position="399"/>
        <end position="414"/>
    </location>
</feature>
<feature type="compositionally biased region" description="Basic and acidic residues" evidence="1">
    <location>
        <begin position="419"/>
        <end position="428"/>
    </location>
</feature>
<feature type="domain" description="T6SS Phospholipase effector Tle1-like catalytic" evidence="2">
    <location>
        <begin position="33"/>
        <end position="358"/>
    </location>
</feature>
<sequence length="522" mass="58476">MEDPLSVPLPATPDFGRVTANSFYDLHEPDMTRTLVMCFDGTADQYNGKNTNVVKLYSLLKKEHPEQLCYYQPGIGTYLNPGVVSPVFSWGARILDQGVAWYLDAHVRDGYRFLMQNYRPGDKICMFGFSRGAYTARALAGMLHKIGLLPRDNPEQIPFAYKLYKRTDASSIAIAAGYKKTFCRDVQIEFVGVWDSVASVGSLVSKTLPFVANNTTIKTFRHALALDEHRAKFRPNLYHRPSPPGQRKHKSALKQNVVSPGRKGAFPPESPSKLAALSEKMRQSLGKRSSKHHSQGLEWANLPSAAAAEFGWEEKLAPGTDVLEVWFAGCHCDIGGSAVPDTEKLTLADITLRWMVKQIVRTQCGIVFDRDALHNANIPDSLFTGPGFLATPPKEKRWSSMQAGSSTGHGSRTSAEARPSSDGDCERLERPVGLDKQHAVQPLHDELNGKPFWWLLEILPTSYNWQEPNGRWHTSWSIHLGRGRHLPGKPNLHITVKERMNDKALRYAPRAKWKRGTETYVE</sequence>
<dbReference type="InterPro" id="IPR029058">
    <property type="entry name" value="AB_hydrolase_fold"/>
</dbReference>
<dbReference type="SUPFAM" id="SSF53474">
    <property type="entry name" value="alpha/beta-Hydrolases"/>
    <property type="match status" value="1"/>
</dbReference>